<dbReference type="RefSeq" id="XP_038976918.1">
    <property type="nucleotide sequence ID" value="XM_039120990.1"/>
</dbReference>
<dbReference type="GO" id="GO:0005685">
    <property type="term" value="C:U1 snRNP"/>
    <property type="evidence" value="ECO:0007669"/>
    <property type="project" value="TreeGrafter"/>
</dbReference>
<dbReference type="InterPro" id="IPR034143">
    <property type="entry name" value="snRNP70_RRM"/>
</dbReference>
<dbReference type="Pfam" id="PF00076">
    <property type="entry name" value="RRM_1"/>
    <property type="match status" value="1"/>
</dbReference>
<evidence type="ECO:0000313" key="11">
    <source>
        <dbReference type="RefSeq" id="XP_038976918.1"/>
    </source>
</evidence>
<evidence type="ECO:0000256" key="7">
    <source>
        <dbReference type="PROSITE-ProRule" id="PRU00176"/>
    </source>
</evidence>
<keyword evidence="3" id="KW-0507">mRNA processing</keyword>
<dbReference type="FunFam" id="3.30.70.330:FF:000153">
    <property type="entry name" value="U1 small nuclear ribonucleoprotein 70 kDa"/>
    <property type="match status" value="1"/>
</dbReference>
<accession>A0A8B8ZZD8</accession>
<evidence type="ECO:0000256" key="1">
    <source>
        <dbReference type="ARBA" id="ARBA00004324"/>
    </source>
</evidence>
<keyword evidence="5" id="KW-0539">Nucleus</keyword>
<dbReference type="PANTHER" id="PTHR13952:SF5">
    <property type="entry name" value="U1 SMALL NUCLEAR RIBONUCLEOPROTEIN 70 KDA"/>
    <property type="match status" value="1"/>
</dbReference>
<dbReference type="InterPro" id="IPR051183">
    <property type="entry name" value="U1_U11-U12_snRNP_70-35kDa"/>
</dbReference>
<dbReference type="GO" id="GO:0003729">
    <property type="term" value="F:mRNA binding"/>
    <property type="evidence" value="ECO:0007669"/>
    <property type="project" value="TreeGrafter"/>
</dbReference>
<evidence type="ECO:0000313" key="10">
    <source>
        <dbReference type="Proteomes" id="UP000228380"/>
    </source>
</evidence>
<dbReference type="GO" id="GO:0071011">
    <property type="term" value="C:precatalytic spliceosome"/>
    <property type="evidence" value="ECO:0007669"/>
    <property type="project" value="TreeGrafter"/>
</dbReference>
<reference evidence="11" key="2">
    <citation type="submission" date="2025-08" db="UniProtKB">
        <authorList>
            <consortium name="RefSeq"/>
        </authorList>
    </citation>
    <scope>IDENTIFICATION</scope>
    <source>
        <tissue evidence="11">Young leaves</tissue>
    </source>
</reference>
<evidence type="ECO:0000256" key="4">
    <source>
        <dbReference type="ARBA" id="ARBA00022884"/>
    </source>
</evidence>
<dbReference type="SMART" id="SM00360">
    <property type="entry name" value="RRM"/>
    <property type="match status" value="1"/>
</dbReference>
<evidence type="ECO:0000256" key="5">
    <source>
        <dbReference type="ARBA" id="ARBA00023242"/>
    </source>
</evidence>
<evidence type="ECO:0000259" key="9">
    <source>
        <dbReference type="PROSITE" id="PS50102"/>
    </source>
</evidence>
<feature type="compositionally biased region" description="Basic and acidic residues" evidence="8">
    <location>
        <begin position="535"/>
        <end position="551"/>
    </location>
</feature>
<dbReference type="SUPFAM" id="SSF54928">
    <property type="entry name" value="RNA-binding domain, RBD"/>
    <property type="match status" value="1"/>
</dbReference>
<dbReference type="CDD" id="cd12236">
    <property type="entry name" value="RRM_snRNP70"/>
    <property type="match status" value="1"/>
</dbReference>
<feature type="compositionally biased region" description="Basic and acidic residues" evidence="8">
    <location>
        <begin position="481"/>
        <end position="509"/>
    </location>
</feature>
<dbReference type="OrthoDB" id="4207594at2759"/>
<feature type="region of interest" description="Disordered" evidence="8">
    <location>
        <begin position="481"/>
        <end position="551"/>
    </location>
</feature>
<keyword evidence="4 7" id="KW-0694">RNA-binding</keyword>
<comment type="subcellular location">
    <subcellularLocation>
        <location evidence="1">Nucleus speckle</location>
    </subcellularLocation>
    <subcellularLocation>
        <location evidence="2">Nucleus</location>
        <location evidence="2">Nucleoplasm</location>
    </subcellularLocation>
</comment>
<keyword evidence="6" id="KW-0687">Ribonucleoprotein</keyword>
<evidence type="ECO:0000256" key="2">
    <source>
        <dbReference type="ARBA" id="ARBA00004642"/>
    </source>
</evidence>
<dbReference type="Proteomes" id="UP000228380">
    <property type="component" value="Chromosome 2"/>
</dbReference>
<feature type="region of interest" description="Disordered" evidence="8">
    <location>
        <begin position="253"/>
        <end position="465"/>
    </location>
</feature>
<dbReference type="GO" id="GO:0071004">
    <property type="term" value="C:U2-type prespliceosome"/>
    <property type="evidence" value="ECO:0007669"/>
    <property type="project" value="TreeGrafter"/>
</dbReference>
<organism evidence="10 11">
    <name type="scientific">Phoenix dactylifera</name>
    <name type="common">Date palm</name>
    <dbReference type="NCBI Taxonomy" id="42345"/>
    <lineage>
        <taxon>Eukaryota</taxon>
        <taxon>Viridiplantae</taxon>
        <taxon>Streptophyta</taxon>
        <taxon>Embryophyta</taxon>
        <taxon>Tracheophyta</taxon>
        <taxon>Spermatophyta</taxon>
        <taxon>Magnoliopsida</taxon>
        <taxon>Liliopsida</taxon>
        <taxon>Arecaceae</taxon>
        <taxon>Coryphoideae</taxon>
        <taxon>Phoeniceae</taxon>
        <taxon>Phoenix</taxon>
    </lineage>
</organism>
<proteinExistence type="predicted"/>
<dbReference type="Gene3D" id="3.30.70.330">
    <property type="match status" value="1"/>
</dbReference>
<gene>
    <name evidence="11" type="primary">LOC103723265</name>
</gene>
<evidence type="ECO:0000256" key="6">
    <source>
        <dbReference type="ARBA" id="ARBA00023274"/>
    </source>
</evidence>
<evidence type="ECO:0000256" key="3">
    <source>
        <dbReference type="ARBA" id="ARBA00022664"/>
    </source>
</evidence>
<feature type="compositionally biased region" description="Polar residues" evidence="8">
    <location>
        <begin position="272"/>
        <end position="283"/>
    </location>
</feature>
<dbReference type="Pfam" id="PF12220">
    <property type="entry name" value="U1snRNP70_N"/>
    <property type="match status" value="1"/>
</dbReference>
<dbReference type="InterPro" id="IPR000504">
    <property type="entry name" value="RRM_dom"/>
</dbReference>
<keyword evidence="10" id="KW-1185">Reference proteome</keyword>
<feature type="compositionally biased region" description="Low complexity" evidence="8">
    <location>
        <begin position="1"/>
        <end position="19"/>
    </location>
</feature>
<feature type="compositionally biased region" description="Basic and acidic residues" evidence="8">
    <location>
        <begin position="341"/>
        <end position="465"/>
    </location>
</feature>
<evidence type="ECO:0000256" key="8">
    <source>
        <dbReference type="SAM" id="MobiDB-lite"/>
    </source>
</evidence>
<feature type="compositionally biased region" description="Basic and acidic residues" evidence="8">
    <location>
        <begin position="287"/>
        <end position="334"/>
    </location>
</feature>
<dbReference type="GO" id="GO:0030619">
    <property type="term" value="F:U1 snRNA binding"/>
    <property type="evidence" value="ECO:0007669"/>
    <property type="project" value="InterPro"/>
</dbReference>
<name>A0A8B8ZZD8_PHODC</name>
<dbReference type="GeneID" id="103723265"/>
<protein>
    <submittedName>
        <fullName evidence="11">U1 small nuclear ribonucleoprotein 70 kDa-like isoform X2</fullName>
    </submittedName>
</protein>
<dbReference type="PROSITE" id="PS50102">
    <property type="entry name" value="RRM"/>
    <property type="match status" value="1"/>
</dbReference>
<dbReference type="GO" id="GO:0000398">
    <property type="term" value="P:mRNA splicing, via spliceosome"/>
    <property type="evidence" value="ECO:0007669"/>
    <property type="project" value="TreeGrafter"/>
</dbReference>
<feature type="region of interest" description="Disordered" evidence="8">
    <location>
        <begin position="1"/>
        <end position="33"/>
    </location>
</feature>
<dbReference type="InterPro" id="IPR022023">
    <property type="entry name" value="U1snRNP70_N"/>
</dbReference>
<feature type="domain" description="RRM" evidence="9">
    <location>
        <begin position="167"/>
        <end position="245"/>
    </location>
</feature>
<dbReference type="InterPro" id="IPR035979">
    <property type="entry name" value="RBD_domain_sf"/>
</dbReference>
<dbReference type="InterPro" id="IPR012677">
    <property type="entry name" value="Nucleotide-bd_a/b_plait_sf"/>
</dbReference>
<dbReference type="GO" id="GO:0016607">
    <property type="term" value="C:nuclear speck"/>
    <property type="evidence" value="ECO:0007669"/>
    <property type="project" value="UniProtKB-SubCell"/>
</dbReference>
<dbReference type="AlphaFoldDB" id="A0A8B8ZZD8"/>
<dbReference type="PANTHER" id="PTHR13952">
    <property type="entry name" value="U1 SMALL NUCLEAR RIBONUCLEOPROTEIN 70 KD"/>
    <property type="match status" value="1"/>
</dbReference>
<reference evidence="10" key="1">
    <citation type="journal article" date="2019" name="Nat. Commun.">
        <title>Genome-wide association mapping of date palm fruit traits.</title>
        <authorList>
            <person name="Hazzouri K.M."/>
            <person name="Gros-Balthazard M."/>
            <person name="Flowers J.M."/>
            <person name="Copetti D."/>
            <person name="Lemansour A."/>
            <person name="Lebrun M."/>
            <person name="Masmoudi K."/>
            <person name="Ferrand S."/>
            <person name="Dhar M.I."/>
            <person name="Fresquez Z.A."/>
            <person name="Rosas U."/>
            <person name="Zhang J."/>
            <person name="Talag J."/>
            <person name="Lee S."/>
            <person name="Kudrna D."/>
            <person name="Powell R.F."/>
            <person name="Leitch I.J."/>
            <person name="Krueger R.R."/>
            <person name="Wing R.A."/>
            <person name="Amiri K.M.A."/>
            <person name="Purugganan M.D."/>
        </authorList>
    </citation>
    <scope>NUCLEOTIDE SEQUENCE [LARGE SCALE GENOMIC DNA]</scope>
    <source>
        <strain evidence="10">cv. Khalas</strain>
    </source>
</reference>
<sequence length="551" mass="65866">MRPFSQSRLLSNGSSASSPYRPPPPTTASKMGDYSDAMMRNNAAVQARTKAQNRANVLQLKLIGHSHPTGLTANLLKLFEPRPPLEYKPPIEKRKCPPYTGMAQFVSHFAEPGDPEYAPPVEKGETPAQRRARVHKLRLDEGARKAAEELEKYDPHKDPNITGDPYKTLFVARLNYETTEHRIKREFEAYGPIKRVRLITDKVTNKPRGYAFIEYMHTRDMKTAYKQADGRKVDNKRVLVDVERGRTVPNWRPRRLAGGLGSTRIGGEEVNQKYSGREQQQVASGRPRSEEPRSRDERYLEDREKSRERGRSREQERSRERSYDRTRDRDPREERHHHRDRDRNRDRDRERNRGRDRDRDRASDRDRERDRGRDYDRDRERERDRDRPRGRERERERDRDYDRASHERGRGHTHDRDARYDYIEPKHDREMPGMNVRDFDHGESNHGREWYDGPKHGQEHDYYRYEQQRNQEQYDYQEHHGLADPQHDLERSRQHEHEFYNHMPYDKVDPVNYHSEFNRAGSESREEGEAFGDQDYEHHHSERSLSHEYEN</sequence>